<dbReference type="PANTHER" id="PTHR21666">
    <property type="entry name" value="PEPTIDASE-RELATED"/>
    <property type="match status" value="1"/>
</dbReference>
<accession>A0ABU7LXH9</accession>
<name>A0ABU7LXH9_9PROT</name>
<dbReference type="Proteomes" id="UP001310692">
    <property type="component" value="Unassembled WGS sequence"/>
</dbReference>
<organism evidence="2 3">
    <name type="scientific">Hyphobacterium marinum</name>
    <dbReference type="NCBI Taxonomy" id="3116574"/>
    <lineage>
        <taxon>Bacteria</taxon>
        <taxon>Pseudomonadati</taxon>
        <taxon>Pseudomonadota</taxon>
        <taxon>Alphaproteobacteria</taxon>
        <taxon>Maricaulales</taxon>
        <taxon>Maricaulaceae</taxon>
        <taxon>Hyphobacterium</taxon>
    </lineage>
</organism>
<dbReference type="InterPro" id="IPR016047">
    <property type="entry name" value="M23ase_b-sheet_dom"/>
</dbReference>
<dbReference type="Gene3D" id="2.70.70.10">
    <property type="entry name" value="Glucose Permease (Domain IIA)"/>
    <property type="match status" value="1"/>
</dbReference>
<dbReference type="RefSeq" id="WP_330195804.1">
    <property type="nucleotide sequence ID" value="NZ_JAZDRO010000002.1"/>
</dbReference>
<keyword evidence="3" id="KW-1185">Reference proteome</keyword>
<dbReference type="PANTHER" id="PTHR21666:SF285">
    <property type="entry name" value="M23 FAMILY METALLOPEPTIDASE"/>
    <property type="match status" value="1"/>
</dbReference>
<dbReference type="InterPro" id="IPR011055">
    <property type="entry name" value="Dup_hybrid_motif"/>
</dbReference>
<evidence type="ECO:0000313" key="3">
    <source>
        <dbReference type="Proteomes" id="UP001310692"/>
    </source>
</evidence>
<evidence type="ECO:0000259" key="1">
    <source>
        <dbReference type="Pfam" id="PF01551"/>
    </source>
</evidence>
<gene>
    <name evidence="2" type="ORF">V0U35_06180</name>
</gene>
<comment type="caution">
    <text evidence="2">The sequence shown here is derived from an EMBL/GenBank/DDBJ whole genome shotgun (WGS) entry which is preliminary data.</text>
</comment>
<sequence length="194" mass="21048">MGLSILLAAMFAIQGAEPAPIDAVVLHPFTPQKYTCSEHFEGELPYPGDALGADCAVVGDNGTRRDGASSNADYYSWRQPVLAPFDGEVVATNTNPVTNEPGTLGSPPASFIILRRADGVMVMIGHVREVVVSEGDEVEAGQYMARIGNNGMSTSPHIHIGAWRDETPLQIRWDLRAMGEMRREGWDWPEGVEP</sequence>
<keyword evidence="2" id="KW-0378">Hydrolase</keyword>
<dbReference type="SUPFAM" id="SSF51261">
    <property type="entry name" value="Duplicated hybrid motif"/>
    <property type="match status" value="1"/>
</dbReference>
<dbReference type="CDD" id="cd12797">
    <property type="entry name" value="M23_peptidase"/>
    <property type="match status" value="1"/>
</dbReference>
<protein>
    <submittedName>
        <fullName evidence="2">M23 family metallopeptidase</fullName>
        <ecNumber evidence="2">3.4.-.-</ecNumber>
    </submittedName>
</protein>
<dbReference type="GO" id="GO:0016787">
    <property type="term" value="F:hydrolase activity"/>
    <property type="evidence" value="ECO:0007669"/>
    <property type="project" value="UniProtKB-KW"/>
</dbReference>
<dbReference type="Pfam" id="PF01551">
    <property type="entry name" value="Peptidase_M23"/>
    <property type="match status" value="1"/>
</dbReference>
<feature type="domain" description="M23ase beta-sheet core" evidence="1">
    <location>
        <begin position="79"/>
        <end position="169"/>
    </location>
</feature>
<dbReference type="EMBL" id="JAZDRO010000002">
    <property type="protein sequence ID" value="MEE2566264.1"/>
    <property type="molecule type" value="Genomic_DNA"/>
</dbReference>
<evidence type="ECO:0000313" key="2">
    <source>
        <dbReference type="EMBL" id="MEE2566264.1"/>
    </source>
</evidence>
<proteinExistence type="predicted"/>
<dbReference type="InterPro" id="IPR050570">
    <property type="entry name" value="Cell_wall_metabolism_enzyme"/>
</dbReference>
<reference evidence="2 3" key="1">
    <citation type="submission" date="2024-01" db="EMBL/GenBank/DDBJ databases">
        <title>Hyphobacterium bacterium isolated from marine sediment.</title>
        <authorList>
            <person name="Zhao S."/>
        </authorList>
    </citation>
    <scope>NUCLEOTIDE SEQUENCE [LARGE SCALE GENOMIC DNA]</scope>
    <source>
        <strain evidence="2 3">Y60-23</strain>
    </source>
</reference>
<dbReference type="EC" id="3.4.-.-" evidence="2"/>